<accession>A0AB36FN33</accession>
<feature type="transmembrane region" description="Helical" evidence="1">
    <location>
        <begin position="7"/>
        <end position="25"/>
    </location>
</feature>
<dbReference type="EMBL" id="MIPY01000058">
    <property type="protein sequence ID" value="OES24798.1"/>
    <property type="molecule type" value="Genomic_DNA"/>
</dbReference>
<keyword evidence="1" id="KW-0472">Membrane</keyword>
<dbReference type="AlphaFoldDB" id="A0AB36FN33"/>
<sequence>MSKKMTAWGYIGRFFAVICFLPLFFGGEWYHTVLFGCFSIYFIGKDNNLRENYDENS</sequence>
<organism evidence="2 3">
    <name type="scientific">Alteromonas macleodii</name>
    <name type="common">Pseudoalteromonas macleodii</name>
    <dbReference type="NCBI Taxonomy" id="28108"/>
    <lineage>
        <taxon>Bacteria</taxon>
        <taxon>Pseudomonadati</taxon>
        <taxon>Pseudomonadota</taxon>
        <taxon>Gammaproteobacteria</taxon>
        <taxon>Alteromonadales</taxon>
        <taxon>Alteromonadaceae</taxon>
        <taxon>Alteromonas/Salinimonas group</taxon>
        <taxon>Alteromonas</taxon>
    </lineage>
</organism>
<dbReference type="Proteomes" id="UP000095392">
    <property type="component" value="Unassembled WGS sequence"/>
</dbReference>
<comment type="caution">
    <text evidence="2">The sequence shown here is derived from an EMBL/GenBank/DDBJ whole genome shotgun (WGS) entry which is preliminary data.</text>
</comment>
<evidence type="ECO:0000313" key="3">
    <source>
        <dbReference type="Proteomes" id="UP000095392"/>
    </source>
</evidence>
<reference evidence="2 3" key="1">
    <citation type="submission" date="2016-09" db="EMBL/GenBank/DDBJ databases">
        <title>Draft Genome Sequence of four Alteromonas macleodii strains isolated from copper coupons and grown long-term at elevated copper levels.</title>
        <authorList>
            <person name="Cusick K."/>
            <person name="Dale J."/>
            <person name="Little B."/>
            <person name="Biffinger J."/>
        </authorList>
    </citation>
    <scope>NUCLEOTIDE SEQUENCE [LARGE SCALE GENOMIC DNA]</scope>
    <source>
        <strain evidence="2 3">KCP01</strain>
    </source>
</reference>
<keyword evidence="1" id="KW-1133">Transmembrane helix</keyword>
<proteinExistence type="predicted"/>
<protein>
    <submittedName>
        <fullName evidence="2">Uncharacterized protein</fullName>
    </submittedName>
</protein>
<evidence type="ECO:0000256" key="1">
    <source>
        <dbReference type="SAM" id="Phobius"/>
    </source>
</evidence>
<gene>
    <name evidence="2" type="ORF">BFV95_4557</name>
</gene>
<keyword evidence="3" id="KW-1185">Reference proteome</keyword>
<name>A0AB36FN33_ALTMA</name>
<keyword evidence="1" id="KW-0812">Transmembrane</keyword>
<dbReference type="RefSeq" id="WP_170826525.1">
    <property type="nucleotide sequence ID" value="NZ_MIPW01000063.1"/>
</dbReference>
<evidence type="ECO:0000313" key="2">
    <source>
        <dbReference type="EMBL" id="OES24798.1"/>
    </source>
</evidence>